<gene>
    <name evidence="1" type="ORF">HINF_LOCUS10024</name>
    <name evidence="2" type="ORF">HINF_LOCUS11141</name>
</gene>
<evidence type="ECO:0000313" key="2">
    <source>
        <dbReference type="EMBL" id="CAL5990012.1"/>
    </source>
</evidence>
<dbReference type="AlphaFoldDB" id="A0AA86NN47"/>
<keyword evidence="3" id="KW-1185">Reference proteome</keyword>
<name>A0AA86NN47_9EUKA</name>
<accession>A0AA86NN47</accession>
<dbReference type="EMBL" id="CAXDID020000024">
    <property type="protein sequence ID" value="CAL5990012.1"/>
    <property type="molecule type" value="Genomic_DNA"/>
</dbReference>
<protein>
    <submittedName>
        <fullName evidence="2">Hypothetical_protein</fullName>
    </submittedName>
</protein>
<reference evidence="2 3" key="2">
    <citation type="submission" date="2024-07" db="EMBL/GenBank/DDBJ databases">
        <authorList>
            <person name="Akdeniz Z."/>
        </authorList>
    </citation>
    <scope>NUCLEOTIDE SEQUENCE [LARGE SCALE GENOMIC DNA]</scope>
</reference>
<dbReference type="EMBL" id="CATOUU010000248">
    <property type="protein sequence ID" value="CAI9922379.1"/>
    <property type="molecule type" value="Genomic_DNA"/>
</dbReference>
<sequence length="147" mass="16585">MKNNRYTLQKRVLSLPSMQLKPKPTISPAPSLQSCKVPTKIKCEVKPLIPAPAPIHQPLNIDEINLSNFTFEMNSARMKQVLLGFIDNVTVDVNKIEAENKLRASIQGIRIRIERLEHLILEANSLQNSMETLCAKQIAMIIQLKGM</sequence>
<reference evidence="1" key="1">
    <citation type="submission" date="2023-06" db="EMBL/GenBank/DDBJ databases">
        <authorList>
            <person name="Kurt Z."/>
        </authorList>
    </citation>
    <scope>NUCLEOTIDE SEQUENCE</scope>
</reference>
<comment type="caution">
    <text evidence="1">The sequence shown here is derived from an EMBL/GenBank/DDBJ whole genome shotgun (WGS) entry which is preliminary data.</text>
</comment>
<evidence type="ECO:0000313" key="3">
    <source>
        <dbReference type="Proteomes" id="UP001642409"/>
    </source>
</evidence>
<evidence type="ECO:0000313" key="1">
    <source>
        <dbReference type="EMBL" id="CAI9922379.1"/>
    </source>
</evidence>
<dbReference type="PROSITE" id="PS51257">
    <property type="entry name" value="PROKAR_LIPOPROTEIN"/>
    <property type="match status" value="1"/>
</dbReference>
<organism evidence="1">
    <name type="scientific">Hexamita inflata</name>
    <dbReference type="NCBI Taxonomy" id="28002"/>
    <lineage>
        <taxon>Eukaryota</taxon>
        <taxon>Metamonada</taxon>
        <taxon>Diplomonadida</taxon>
        <taxon>Hexamitidae</taxon>
        <taxon>Hexamitinae</taxon>
        <taxon>Hexamita</taxon>
    </lineage>
</organism>
<proteinExistence type="predicted"/>
<dbReference type="Proteomes" id="UP001642409">
    <property type="component" value="Unassembled WGS sequence"/>
</dbReference>